<evidence type="ECO:0000313" key="1">
    <source>
        <dbReference type="EMBL" id="RPD55481.1"/>
    </source>
</evidence>
<dbReference type="EMBL" id="ML122295">
    <property type="protein sequence ID" value="RPD55481.1"/>
    <property type="molecule type" value="Genomic_DNA"/>
</dbReference>
<dbReference type="Proteomes" id="UP000313359">
    <property type="component" value="Unassembled WGS sequence"/>
</dbReference>
<evidence type="ECO:0000313" key="2">
    <source>
        <dbReference type="Proteomes" id="UP000313359"/>
    </source>
</evidence>
<name>A0A5C2RW25_9APHY</name>
<reference evidence="1" key="1">
    <citation type="journal article" date="2018" name="Genome Biol. Evol.">
        <title>Genomics and development of Lentinus tigrinus, a white-rot wood-decaying mushroom with dimorphic fruiting bodies.</title>
        <authorList>
            <person name="Wu B."/>
            <person name="Xu Z."/>
            <person name="Knudson A."/>
            <person name="Carlson A."/>
            <person name="Chen N."/>
            <person name="Kovaka S."/>
            <person name="LaButti K."/>
            <person name="Lipzen A."/>
            <person name="Pennachio C."/>
            <person name="Riley R."/>
            <person name="Schakwitz W."/>
            <person name="Umezawa K."/>
            <person name="Ohm R.A."/>
            <person name="Grigoriev I.V."/>
            <person name="Nagy L.G."/>
            <person name="Gibbons J."/>
            <person name="Hibbett D."/>
        </authorList>
    </citation>
    <scope>NUCLEOTIDE SEQUENCE [LARGE SCALE GENOMIC DNA]</scope>
    <source>
        <strain evidence="1">ALCF2SS1-6</strain>
    </source>
</reference>
<dbReference type="AlphaFoldDB" id="A0A5C2RW25"/>
<proteinExistence type="predicted"/>
<sequence length="74" mass="8019">MRCRAAAAGSLNPPSARNHPSSLPAWLLWSYAAGDPCNFAPSSKQARAYTRSIARRQVRLCARCVFKPLETSAG</sequence>
<keyword evidence="2" id="KW-1185">Reference proteome</keyword>
<accession>A0A5C2RW25</accession>
<gene>
    <name evidence="1" type="ORF">L227DRAFT_306068</name>
</gene>
<protein>
    <submittedName>
        <fullName evidence="1">Uncharacterized protein</fullName>
    </submittedName>
</protein>
<organism evidence="1 2">
    <name type="scientific">Lentinus tigrinus ALCF2SS1-6</name>
    <dbReference type="NCBI Taxonomy" id="1328759"/>
    <lineage>
        <taxon>Eukaryota</taxon>
        <taxon>Fungi</taxon>
        <taxon>Dikarya</taxon>
        <taxon>Basidiomycota</taxon>
        <taxon>Agaricomycotina</taxon>
        <taxon>Agaricomycetes</taxon>
        <taxon>Polyporales</taxon>
        <taxon>Polyporaceae</taxon>
        <taxon>Lentinus</taxon>
    </lineage>
</organism>